<dbReference type="SUPFAM" id="SSF52980">
    <property type="entry name" value="Restriction endonuclease-like"/>
    <property type="match status" value="1"/>
</dbReference>
<evidence type="ECO:0008006" key="2">
    <source>
        <dbReference type="Google" id="ProtNLM"/>
    </source>
</evidence>
<protein>
    <recommendedName>
        <fullName evidence="2">DUF559 domain-containing protein</fullName>
    </recommendedName>
</protein>
<dbReference type="AlphaFoldDB" id="A0AAU7DTZ3"/>
<organism evidence="1">
    <name type="scientific">Jonesiaceae bacterium BS-20</name>
    <dbReference type="NCBI Taxonomy" id="3120821"/>
    <lineage>
        <taxon>Bacteria</taxon>
        <taxon>Bacillati</taxon>
        <taxon>Actinomycetota</taxon>
        <taxon>Actinomycetes</taxon>
        <taxon>Micrococcales</taxon>
        <taxon>Jonesiaceae</taxon>
    </lineage>
</organism>
<dbReference type="EMBL" id="CP146203">
    <property type="protein sequence ID" value="XBH20760.1"/>
    <property type="molecule type" value="Genomic_DNA"/>
</dbReference>
<reference evidence="1" key="1">
    <citation type="submission" date="2024-02" db="EMBL/GenBank/DDBJ databases">
        <title>Tomenella chthoni gen. nov. sp. nov., a member of the family Jonesiaceae isolated from bat guano.</title>
        <authorList>
            <person name="Miller S.L."/>
            <person name="King J."/>
            <person name="Sankaranarayanan K."/>
            <person name="Lawson P.A."/>
        </authorList>
    </citation>
    <scope>NUCLEOTIDE SEQUENCE</scope>
    <source>
        <strain evidence="1">BS-20</strain>
    </source>
</reference>
<dbReference type="InterPro" id="IPR011335">
    <property type="entry name" value="Restrct_endonuc-II-like"/>
</dbReference>
<gene>
    <name evidence="1" type="ORF">V5R04_11045</name>
</gene>
<accession>A0AAU7DTZ3</accession>
<sequence length="310" mass="35735">MPTIRTNSRYTHAEPVVVPDVFHFKELPKRQFALRNRRQELVQVKSGWYLDKADLPTDRYERYAAVHLAKIYTHGNTLPQGVLISHFSAGVLLGFPLIQEVAKVEVANFRKTQFSRAGVRVYSRPEDNPWLVIRDAVRATSYEITAVEMMRQLSPADALVIADFAVRIGCPLEELQTFNLELKMPRMRTQTERILALADPGAESPQESRLRYRVLSAGLGKVTTQHQIRTDRGVFYLDIAIAELKIAIEYDGESKYFDSNDLIREKLREDAIRAQGWEFIRVTKADLRNSSQLVRKMKESAMRRGWRQTQ</sequence>
<proteinExistence type="predicted"/>
<evidence type="ECO:0000313" key="1">
    <source>
        <dbReference type="EMBL" id="XBH20760.1"/>
    </source>
</evidence>
<dbReference type="Gene3D" id="3.40.960.10">
    <property type="entry name" value="VSR Endonuclease"/>
    <property type="match status" value="1"/>
</dbReference>
<name>A0AAU7DTZ3_9MICO</name>